<dbReference type="NCBIfam" id="TIGR01686">
    <property type="entry name" value="FkbH"/>
    <property type="match status" value="1"/>
</dbReference>
<dbReference type="InterPro" id="IPR010033">
    <property type="entry name" value="HAD_SF_ppase_IIIC"/>
</dbReference>
<organism evidence="1 2">
    <name type="scientific">Streptantibioticus parmotrematis</name>
    <dbReference type="NCBI Taxonomy" id="2873249"/>
    <lineage>
        <taxon>Bacteria</taxon>
        <taxon>Bacillati</taxon>
        <taxon>Actinomycetota</taxon>
        <taxon>Actinomycetes</taxon>
        <taxon>Kitasatosporales</taxon>
        <taxon>Streptomycetaceae</taxon>
        <taxon>Streptantibioticus</taxon>
    </lineage>
</organism>
<dbReference type="InterPro" id="IPR027417">
    <property type="entry name" value="P-loop_NTPase"/>
</dbReference>
<dbReference type="SUPFAM" id="SSF53795">
    <property type="entry name" value="PEP carboxykinase-like"/>
    <property type="match status" value="1"/>
</dbReference>
<evidence type="ECO:0000313" key="1">
    <source>
        <dbReference type="EMBL" id="MBY8884729.1"/>
    </source>
</evidence>
<name>A0ABS7QSF7_9ACTN</name>
<protein>
    <submittedName>
        <fullName evidence="1">HAD-IIIC family phosphatase</fullName>
    </submittedName>
</protein>
<dbReference type="EMBL" id="JAINVZ010000004">
    <property type="protein sequence ID" value="MBY8884729.1"/>
    <property type="molecule type" value="Genomic_DNA"/>
</dbReference>
<reference evidence="1 2" key="1">
    <citation type="submission" date="2021-08" db="EMBL/GenBank/DDBJ databases">
        <title>Streptomyces sp. PTM05 isolated from lichen.</title>
        <authorList>
            <person name="Somphong A."/>
            <person name="Phongsopitanun W."/>
            <person name="Tanasupawat S."/>
        </authorList>
    </citation>
    <scope>NUCLEOTIDE SEQUENCE [LARGE SCALE GENOMIC DNA]</scope>
    <source>
        <strain evidence="1 2">Ptm05</strain>
    </source>
</reference>
<dbReference type="Proteomes" id="UP001198565">
    <property type="component" value="Unassembled WGS sequence"/>
</dbReference>
<dbReference type="InterPro" id="IPR010037">
    <property type="entry name" value="FkbH_domain"/>
</dbReference>
<evidence type="ECO:0000313" key="2">
    <source>
        <dbReference type="Proteomes" id="UP001198565"/>
    </source>
</evidence>
<dbReference type="SUPFAM" id="SSF56784">
    <property type="entry name" value="HAD-like"/>
    <property type="match status" value="1"/>
</dbReference>
<gene>
    <name evidence="1" type="ORF">K7472_07705</name>
</gene>
<comment type="caution">
    <text evidence="1">The sequence shown here is derived from an EMBL/GenBank/DDBJ whole genome shotgun (WGS) entry which is preliminary data.</text>
</comment>
<dbReference type="SUPFAM" id="SSF55729">
    <property type="entry name" value="Acyl-CoA N-acyltransferases (Nat)"/>
    <property type="match status" value="1"/>
</dbReference>
<dbReference type="InterPro" id="IPR016181">
    <property type="entry name" value="Acyl_CoA_acyltransferase"/>
</dbReference>
<dbReference type="NCBIfam" id="TIGR01681">
    <property type="entry name" value="HAD-SF-IIIC"/>
    <property type="match status" value="1"/>
</dbReference>
<dbReference type="InterPro" id="IPR036412">
    <property type="entry name" value="HAD-like_sf"/>
</dbReference>
<sequence length="687" mass="75351">MSHSTAGQNANGVGLPLVKCLVWDLDNTLWRGTLLEDEEVRLPDEIRRTVEELDARGILQSVASRNDHDLAWERLERLGIAEYFVLPQINWGRKSDSVRAIAEQLKFATSALAFIDDQPTERAEVEHVLPDVRTYEAGRAPLLTGLPEFSPARVTQDAANRRSMYQAGFRRERAEAEHGGLDDEFLCSLDLRLTIQQASEDQLARVEELTLRTSQMNATGVHYSEGDLRALLDDPAHDVLVAGLTDRFGDHGAIGVVLLERLTSHWHVKLLATSCRVVSFGTGATILRWLKAQARAAGVHLTADFRPTDRNRIMEVAYRFAGFSQQPCVECADLGEGGPGVQRLHCVPASEGISETMRVIAPTLGAPAAESVHECYGYRVECSFDSAARPVVEGFFGPAVDRQGAVGEPVRTIRLSIAIQDGPMVVPVNPPHNLEVMTSDPIVIDTASSRCVFDPSAGAGTITLARADIDDSQVWGRWMLERLFLYLICRSPRSYPLHAGAIEVDGRVAVLTAAAGVGKSTFTYWALHRGAKLVGEDILARNMDEPGAVVWGYPRALYVTPEMIARADLLQDAQATPIEGGAKSRVTVPRSLEDRLLSRARPSCMVFLVRGDGRQEVRELSASEALDRCREDYATAKSEADLKAVEDDLRGLLSGAPVWEFEVSGDLDESYDRLRAALARLPVPSTD</sequence>
<dbReference type="InterPro" id="IPR023214">
    <property type="entry name" value="HAD_sf"/>
</dbReference>
<proteinExistence type="predicted"/>
<dbReference type="Gene3D" id="3.40.50.300">
    <property type="entry name" value="P-loop containing nucleotide triphosphate hydrolases"/>
    <property type="match status" value="1"/>
</dbReference>
<accession>A0ABS7QSF7</accession>
<dbReference type="Gene3D" id="3.40.50.1000">
    <property type="entry name" value="HAD superfamily/HAD-like"/>
    <property type="match status" value="1"/>
</dbReference>
<keyword evidence="2" id="KW-1185">Reference proteome</keyword>